<name>A0ABY1PUS4_9BURK</name>
<organism evidence="6 7">
    <name type="scientific">Noviherbaspirillum suwonense</name>
    <dbReference type="NCBI Taxonomy" id="1224511"/>
    <lineage>
        <taxon>Bacteria</taxon>
        <taxon>Pseudomonadati</taxon>
        <taxon>Pseudomonadota</taxon>
        <taxon>Betaproteobacteria</taxon>
        <taxon>Burkholderiales</taxon>
        <taxon>Oxalobacteraceae</taxon>
        <taxon>Noviherbaspirillum</taxon>
    </lineage>
</organism>
<dbReference type="InterPro" id="IPR005471">
    <property type="entry name" value="Tscrpt_reg_IclR_N"/>
</dbReference>
<feature type="domain" description="HTH iclR-type" evidence="4">
    <location>
        <begin position="10"/>
        <end position="73"/>
    </location>
</feature>
<proteinExistence type="predicted"/>
<dbReference type="SUPFAM" id="SSF55781">
    <property type="entry name" value="GAF domain-like"/>
    <property type="match status" value="1"/>
</dbReference>
<dbReference type="Proteomes" id="UP001158049">
    <property type="component" value="Unassembled WGS sequence"/>
</dbReference>
<feature type="domain" description="IclR-ED" evidence="5">
    <location>
        <begin position="74"/>
        <end position="257"/>
    </location>
</feature>
<accession>A0ABY1PUS4</accession>
<dbReference type="PANTHER" id="PTHR30136:SF39">
    <property type="entry name" value="TRANSCRIPTIONAL REGULATORY PROTEIN"/>
    <property type="match status" value="1"/>
</dbReference>
<keyword evidence="7" id="KW-1185">Reference proteome</keyword>
<protein>
    <submittedName>
        <fullName evidence="6">Transcriptional regulator, IclR family</fullName>
    </submittedName>
</protein>
<dbReference type="InterPro" id="IPR036390">
    <property type="entry name" value="WH_DNA-bd_sf"/>
</dbReference>
<dbReference type="SUPFAM" id="SSF46785">
    <property type="entry name" value="Winged helix' DNA-binding domain"/>
    <property type="match status" value="1"/>
</dbReference>
<dbReference type="SMART" id="SM00346">
    <property type="entry name" value="HTH_ICLR"/>
    <property type="match status" value="1"/>
</dbReference>
<dbReference type="InterPro" id="IPR014757">
    <property type="entry name" value="Tscrpt_reg_IclR_C"/>
</dbReference>
<keyword evidence="2" id="KW-0238">DNA-binding</keyword>
<gene>
    <name evidence="6" type="ORF">SAMN06295970_102221</name>
</gene>
<sequence length="257" mass="27548">MNMTKPPAGAQTITRAIRALKLIAERAPGGLRLVDLAQALQLERPTAHRLLKALMGEGMLVRDPVTRQYTLGSLVFELGLASTHQFNLGDICSPVLHKLAERTGDTSFLFVRSGNDAVCLNRVQGTYPIQTPAVPVGSRQPLGVNAGGLALLSCLPEPEVARIFDAVGARLSIYGDLDEPELRKHVDRARDKGYAWIANRAVPGVSAVGLPIRSLTGTPIAAVTVATTQARMTEKHVGDILPMLKDAAADIARLLRQ</sequence>
<evidence type="ECO:0000256" key="1">
    <source>
        <dbReference type="ARBA" id="ARBA00023015"/>
    </source>
</evidence>
<evidence type="ECO:0000259" key="5">
    <source>
        <dbReference type="PROSITE" id="PS51078"/>
    </source>
</evidence>
<dbReference type="InterPro" id="IPR050707">
    <property type="entry name" value="HTH_MetabolicPath_Reg"/>
</dbReference>
<keyword evidence="3" id="KW-0804">Transcription</keyword>
<keyword evidence="1" id="KW-0805">Transcription regulation</keyword>
<dbReference type="Gene3D" id="1.10.10.10">
    <property type="entry name" value="Winged helix-like DNA-binding domain superfamily/Winged helix DNA-binding domain"/>
    <property type="match status" value="1"/>
</dbReference>
<comment type="caution">
    <text evidence="6">The sequence shown here is derived from an EMBL/GenBank/DDBJ whole genome shotgun (WGS) entry which is preliminary data.</text>
</comment>
<dbReference type="Pfam" id="PF01614">
    <property type="entry name" value="IclR_C"/>
    <property type="match status" value="1"/>
</dbReference>
<dbReference type="InterPro" id="IPR029016">
    <property type="entry name" value="GAF-like_dom_sf"/>
</dbReference>
<dbReference type="RefSeq" id="WP_283441023.1">
    <property type="nucleotide sequence ID" value="NZ_FXUL01000002.1"/>
</dbReference>
<evidence type="ECO:0000313" key="7">
    <source>
        <dbReference type="Proteomes" id="UP001158049"/>
    </source>
</evidence>
<dbReference type="InterPro" id="IPR036388">
    <property type="entry name" value="WH-like_DNA-bd_sf"/>
</dbReference>
<evidence type="ECO:0000256" key="2">
    <source>
        <dbReference type="ARBA" id="ARBA00023125"/>
    </source>
</evidence>
<evidence type="ECO:0000256" key="3">
    <source>
        <dbReference type="ARBA" id="ARBA00023163"/>
    </source>
</evidence>
<dbReference type="Gene3D" id="3.30.450.40">
    <property type="match status" value="1"/>
</dbReference>
<dbReference type="PANTHER" id="PTHR30136">
    <property type="entry name" value="HELIX-TURN-HELIX TRANSCRIPTIONAL REGULATOR, ICLR FAMILY"/>
    <property type="match status" value="1"/>
</dbReference>
<dbReference type="EMBL" id="FXUL01000002">
    <property type="protein sequence ID" value="SMP49225.1"/>
    <property type="molecule type" value="Genomic_DNA"/>
</dbReference>
<evidence type="ECO:0000259" key="4">
    <source>
        <dbReference type="PROSITE" id="PS51077"/>
    </source>
</evidence>
<dbReference type="PROSITE" id="PS51078">
    <property type="entry name" value="ICLR_ED"/>
    <property type="match status" value="1"/>
</dbReference>
<evidence type="ECO:0000313" key="6">
    <source>
        <dbReference type="EMBL" id="SMP49225.1"/>
    </source>
</evidence>
<reference evidence="6 7" key="1">
    <citation type="submission" date="2017-05" db="EMBL/GenBank/DDBJ databases">
        <authorList>
            <person name="Varghese N."/>
            <person name="Submissions S."/>
        </authorList>
    </citation>
    <scope>NUCLEOTIDE SEQUENCE [LARGE SCALE GENOMIC DNA]</scope>
    <source>
        <strain evidence="6 7">DSM 26001</strain>
    </source>
</reference>
<dbReference type="Pfam" id="PF09339">
    <property type="entry name" value="HTH_IclR"/>
    <property type="match status" value="1"/>
</dbReference>
<dbReference type="PROSITE" id="PS51077">
    <property type="entry name" value="HTH_ICLR"/>
    <property type="match status" value="1"/>
</dbReference>